<sequence length="80" mass="8972">MRNNPNIPKQIGLPQGYITHLEHRLAATEAALFTVYSQLRAAQPQRQSQVQDGLVSVPVEVLVSSRSSRMESMAEWGHCR</sequence>
<accession>A0A5N5WSN8</accession>
<name>A0A5N5WSN8_9EURO</name>
<dbReference type="OrthoDB" id="3862662at2759"/>
<dbReference type="EMBL" id="ML732292">
    <property type="protein sequence ID" value="KAB8070775.1"/>
    <property type="molecule type" value="Genomic_DNA"/>
</dbReference>
<dbReference type="Proteomes" id="UP000326565">
    <property type="component" value="Unassembled WGS sequence"/>
</dbReference>
<keyword evidence="2" id="KW-1185">Reference proteome</keyword>
<gene>
    <name evidence="1" type="ORF">BDV29DRAFT_160162</name>
</gene>
<organism evidence="1 2">
    <name type="scientific">Aspergillus leporis</name>
    <dbReference type="NCBI Taxonomy" id="41062"/>
    <lineage>
        <taxon>Eukaryota</taxon>
        <taxon>Fungi</taxon>
        <taxon>Dikarya</taxon>
        <taxon>Ascomycota</taxon>
        <taxon>Pezizomycotina</taxon>
        <taxon>Eurotiomycetes</taxon>
        <taxon>Eurotiomycetidae</taxon>
        <taxon>Eurotiales</taxon>
        <taxon>Aspergillaceae</taxon>
        <taxon>Aspergillus</taxon>
        <taxon>Aspergillus subgen. Circumdati</taxon>
    </lineage>
</organism>
<dbReference type="AlphaFoldDB" id="A0A5N5WSN8"/>
<evidence type="ECO:0000313" key="1">
    <source>
        <dbReference type="EMBL" id="KAB8070775.1"/>
    </source>
</evidence>
<reference evidence="1 2" key="1">
    <citation type="submission" date="2019-04" db="EMBL/GenBank/DDBJ databases">
        <title>Friends and foes A comparative genomics study of 23 Aspergillus species from section Flavi.</title>
        <authorList>
            <consortium name="DOE Joint Genome Institute"/>
            <person name="Kjaerbolling I."/>
            <person name="Vesth T."/>
            <person name="Frisvad J.C."/>
            <person name="Nybo J.L."/>
            <person name="Theobald S."/>
            <person name="Kildgaard S."/>
            <person name="Isbrandt T."/>
            <person name="Kuo A."/>
            <person name="Sato A."/>
            <person name="Lyhne E.K."/>
            <person name="Kogle M.E."/>
            <person name="Wiebenga A."/>
            <person name="Kun R.S."/>
            <person name="Lubbers R.J."/>
            <person name="Makela M.R."/>
            <person name="Barry K."/>
            <person name="Chovatia M."/>
            <person name="Clum A."/>
            <person name="Daum C."/>
            <person name="Haridas S."/>
            <person name="He G."/>
            <person name="LaButti K."/>
            <person name="Lipzen A."/>
            <person name="Mondo S."/>
            <person name="Riley R."/>
            <person name="Salamov A."/>
            <person name="Simmons B.A."/>
            <person name="Magnuson J.K."/>
            <person name="Henrissat B."/>
            <person name="Mortensen U.H."/>
            <person name="Larsen T.O."/>
            <person name="Devries R.P."/>
            <person name="Grigoriev I.V."/>
            <person name="Machida M."/>
            <person name="Baker S.E."/>
            <person name="Andersen M.R."/>
        </authorList>
    </citation>
    <scope>NUCLEOTIDE SEQUENCE [LARGE SCALE GENOMIC DNA]</scope>
    <source>
        <strain evidence="1 2">CBS 151.66</strain>
    </source>
</reference>
<proteinExistence type="predicted"/>
<evidence type="ECO:0000313" key="2">
    <source>
        <dbReference type="Proteomes" id="UP000326565"/>
    </source>
</evidence>
<protein>
    <submittedName>
        <fullName evidence="1">Uncharacterized protein</fullName>
    </submittedName>
</protein>